<dbReference type="CDD" id="cd06171">
    <property type="entry name" value="Sigma70_r4"/>
    <property type="match status" value="1"/>
</dbReference>
<gene>
    <name evidence="7" type="ORF">DWW18_09885</name>
</gene>
<accession>A0A412X0G1</accession>
<dbReference type="InterPro" id="IPR013324">
    <property type="entry name" value="RNA_pol_sigma_r3/r4-like"/>
</dbReference>
<feature type="domain" description="RNA polymerase sigma factor 70 region 4 type 2" evidence="6">
    <location>
        <begin position="121"/>
        <end position="173"/>
    </location>
</feature>
<dbReference type="SUPFAM" id="SSF88659">
    <property type="entry name" value="Sigma3 and sigma4 domains of RNA polymerase sigma factors"/>
    <property type="match status" value="1"/>
</dbReference>
<comment type="caution">
    <text evidence="7">The sequence shown here is derived from an EMBL/GenBank/DDBJ whole genome shotgun (WGS) entry which is preliminary data.</text>
</comment>
<dbReference type="InterPro" id="IPR007627">
    <property type="entry name" value="RNA_pol_sigma70_r2"/>
</dbReference>
<dbReference type="PANTHER" id="PTHR43133">
    <property type="entry name" value="RNA POLYMERASE ECF-TYPE SIGMA FACTO"/>
    <property type="match status" value="1"/>
</dbReference>
<dbReference type="Proteomes" id="UP000283589">
    <property type="component" value="Unassembled WGS sequence"/>
</dbReference>
<dbReference type="EMBL" id="QRZA01000011">
    <property type="protein sequence ID" value="RGV33707.1"/>
    <property type="molecule type" value="Genomic_DNA"/>
</dbReference>
<dbReference type="InterPro" id="IPR013249">
    <property type="entry name" value="RNA_pol_sigma70_r4_t2"/>
</dbReference>
<dbReference type="InterPro" id="IPR014284">
    <property type="entry name" value="RNA_pol_sigma-70_dom"/>
</dbReference>
<dbReference type="InterPro" id="IPR036388">
    <property type="entry name" value="WH-like_DNA-bd_sf"/>
</dbReference>
<dbReference type="InterPro" id="IPR013325">
    <property type="entry name" value="RNA_pol_sigma_r2"/>
</dbReference>
<protein>
    <submittedName>
        <fullName evidence="7">RNA polymerase sigma-70 factor</fullName>
    </submittedName>
</protein>
<evidence type="ECO:0000256" key="4">
    <source>
        <dbReference type="ARBA" id="ARBA00023163"/>
    </source>
</evidence>
<proteinExistence type="inferred from homology"/>
<dbReference type="PANTHER" id="PTHR43133:SF46">
    <property type="entry name" value="RNA POLYMERASE SIGMA-70 FACTOR ECF SUBFAMILY"/>
    <property type="match status" value="1"/>
</dbReference>
<evidence type="ECO:0000313" key="7">
    <source>
        <dbReference type="EMBL" id="RGV33707.1"/>
    </source>
</evidence>
<feature type="domain" description="RNA polymerase sigma-70 region 2" evidence="5">
    <location>
        <begin position="24"/>
        <end position="89"/>
    </location>
</feature>
<dbReference type="STRING" id="1121130.GCA_000519105_01647"/>
<keyword evidence="2" id="KW-0805">Transcription regulation</keyword>
<dbReference type="Pfam" id="PF08281">
    <property type="entry name" value="Sigma70_r4_2"/>
    <property type="match status" value="1"/>
</dbReference>
<organism evidence="7 8">
    <name type="scientific">Butyricimonas virosa</name>
    <dbReference type="NCBI Taxonomy" id="544645"/>
    <lineage>
        <taxon>Bacteria</taxon>
        <taxon>Pseudomonadati</taxon>
        <taxon>Bacteroidota</taxon>
        <taxon>Bacteroidia</taxon>
        <taxon>Bacteroidales</taxon>
        <taxon>Odoribacteraceae</taxon>
        <taxon>Butyricimonas</taxon>
    </lineage>
</organism>
<dbReference type="AlphaFoldDB" id="A0A412X0G1"/>
<evidence type="ECO:0000256" key="1">
    <source>
        <dbReference type="ARBA" id="ARBA00010641"/>
    </source>
</evidence>
<keyword evidence="3" id="KW-0731">Sigma factor</keyword>
<keyword evidence="4" id="KW-0804">Transcription</keyword>
<dbReference type="Gene3D" id="1.10.1740.10">
    <property type="match status" value="1"/>
</dbReference>
<evidence type="ECO:0000259" key="5">
    <source>
        <dbReference type="Pfam" id="PF04542"/>
    </source>
</evidence>
<dbReference type="InterPro" id="IPR039425">
    <property type="entry name" value="RNA_pol_sigma-70-like"/>
</dbReference>
<reference evidence="7 8" key="1">
    <citation type="submission" date="2018-08" db="EMBL/GenBank/DDBJ databases">
        <title>A genome reference for cultivated species of the human gut microbiota.</title>
        <authorList>
            <person name="Zou Y."/>
            <person name="Xue W."/>
            <person name="Luo G."/>
        </authorList>
    </citation>
    <scope>NUCLEOTIDE SEQUENCE [LARGE SCALE GENOMIC DNA]</scope>
    <source>
        <strain evidence="7 8">AF14-49</strain>
    </source>
</reference>
<evidence type="ECO:0000256" key="3">
    <source>
        <dbReference type="ARBA" id="ARBA00023082"/>
    </source>
</evidence>
<dbReference type="GO" id="GO:0003677">
    <property type="term" value="F:DNA binding"/>
    <property type="evidence" value="ECO:0007669"/>
    <property type="project" value="InterPro"/>
</dbReference>
<dbReference type="GO" id="GO:0006352">
    <property type="term" value="P:DNA-templated transcription initiation"/>
    <property type="evidence" value="ECO:0007669"/>
    <property type="project" value="InterPro"/>
</dbReference>
<evidence type="ECO:0000259" key="6">
    <source>
        <dbReference type="Pfam" id="PF08281"/>
    </source>
</evidence>
<dbReference type="SUPFAM" id="SSF88946">
    <property type="entry name" value="Sigma2 domain of RNA polymerase sigma factors"/>
    <property type="match status" value="1"/>
</dbReference>
<dbReference type="GO" id="GO:0016987">
    <property type="term" value="F:sigma factor activity"/>
    <property type="evidence" value="ECO:0007669"/>
    <property type="project" value="UniProtKB-KW"/>
</dbReference>
<dbReference type="Pfam" id="PF04542">
    <property type="entry name" value="Sigma70_r2"/>
    <property type="match status" value="1"/>
</dbReference>
<evidence type="ECO:0000313" key="8">
    <source>
        <dbReference type="Proteomes" id="UP000283589"/>
    </source>
</evidence>
<sequence>MMVYSESEIIHELEAGNENCLNMLFDNYYRALCVYAFRFVSDGDDVEDIVQEVFVSFWMNKKRTVFSGSLRSYLFGAVAKAAAKFATRRAKIMFDDVEKYVDQFLEELGDYDENEFTRLRDNVYARVEALPEKTKNIFKAVVLDNMTYQQVGERFGITVNTVKTMYYRALKQLKEELGGNAVVLFFILQR</sequence>
<dbReference type="Gene3D" id="1.10.10.10">
    <property type="entry name" value="Winged helix-like DNA-binding domain superfamily/Winged helix DNA-binding domain"/>
    <property type="match status" value="1"/>
</dbReference>
<name>A0A412X0G1_9BACT</name>
<comment type="similarity">
    <text evidence="1">Belongs to the sigma-70 factor family. ECF subfamily.</text>
</comment>
<evidence type="ECO:0000256" key="2">
    <source>
        <dbReference type="ARBA" id="ARBA00023015"/>
    </source>
</evidence>
<dbReference type="NCBIfam" id="TIGR02937">
    <property type="entry name" value="sigma70-ECF"/>
    <property type="match status" value="1"/>
</dbReference>